<sequence>MQYTYPYYRQPFTPNQVESNRRTMEVYGDGKVSVEPNVVTIQLAVVTENQSLQTAQEENAMRMNQVIQALNNEGVPKEVIQTAAYTISPKYEYEDGKQMDRGYQVTNAVQIRVKDISKIGRIIDTAVDQGVNRVSNITFTIDQPQVYYEEALRFALENGGQKAQTIADSLQLQLDPVPVKIIEQTEAPPVAYKTFAASAESFATPIEPGQIEIEASVELQYQY</sequence>
<dbReference type="RefSeq" id="WP_051739224.1">
    <property type="nucleotide sequence ID" value="NZ_BNER01000006.1"/>
</dbReference>
<evidence type="ECO:0000313" key="2">
    <source>
        <dbReference type="Proteomes" id="UP000028875"/>
    </source>
</evidence>
<dbReference type="STRING" id="1462526.BN990_03184"/>
<accession>A0A024QFW3</accession>
<dbReference type="OrthoDB" id="9785192at2"/>
<dbReference type="GO" id="GO:0006974">
    <property type="term" value="P:DNA damage response"/>
    <property type="evidence" value="ECO:0007669"/>
    <property type="project" value="TreeGrafter"/>
</dbReference>
<gene>
    <name evidence="1" type="ORF">BN990_03184</name>
</gene>
<dbReference type="PANTHER" id="PTHR34387:SF1">
    <property type="entry name" value="PERIPLASMIC IMMUNOGENIC PROTEIN"/>
    <property type="match status" value="1"/>
</dbReference>
<reference evidence="1 2" key="1">
    <citation type="submission" date="2014-03" db="EMBL/GenBank/DDBJ databases">
        <authorList>
            <person name="Urmite Genomes U."/>
        </authorList>
    </citation>
    <scope>NUCLEOTIDE SEQUENCE [LARGE SCALE GENOMIC DNA]</scope>
    <source>
        <strain evidence="1 2">Vm-5</strain>
    </source>
</reference>
<reference evidence="2" key="2">
    <citation type="submission" date="2014-05" db="EMBL/GenBank/DDBJ databases">
        <title>Draft genome sequence of Virgibacillus massiliensis Vm-5.</title>
        <authorList>
            <person name="Khelaifia S."/>
            <person name="Croce O."/>
            <person name="Lagier J.C."/>
            <person name="Raoult D."/>
        </authorList>
    </citation>
    <scope>NUCLEOTIDE SEQUENCE [LARGE SCALE GENOMIC DNA]</scope>
    <source>
        <strain evidence="2">Vm-5</strain>
    </source>
</reference>
<dbReference type="Gene3D" id="3.30.110.170">
    <property type="entry name" value="Protein of unknown function (DUF541), domain 1"/>
    <property type="match status" value="1"/>
</dbReference>
<dbReference type="eggNOG" id="COG2968">
    <property type="taxonomic scope" value="Bacteria"/>
</dbReference>
<protein>
    <submittedName>
        <fullName evidence="1">26 kDa periplasmic immunogenic protein</fullName>
    </submittedName>
</protein>
<dbReference type="InterPro" id="IPR007497">
    <property type="entry name" value="SIMPL/DUF541"/>
</dbReference>
<evidence type="ECO:0000313" key="1">
    <source>
        <dbReference type="EMBL" id="CDQ40851.1"/>
    </source>
</evidence>
<dbReference type="EMBL" id="CCDP010000002">
    <property type="protein sequence ID" value="CDQ40851.1"/>
    <property type="molecule type" value="Genomic_DNA"/>
</dbReference>
<proteinExistence type="predicted"/>
<dbReference type="InterPro" id="IPR052022">
    <property type="entry name" value="26kDa_periplasmic_antigen"/>
</dbReference>
<dbReference type="Pfam" id="PF04402">
    <property type="entry name" value="SIMPL"/>
    <property type="match status" value="1"/>
</dbReference>
<comment type="caution">
    <text evidence="1">The sequence shown here is derived from an EMBL/GenBank/DDBJ whole genome shotgun (WGS) entry which is preliminary data.</text>
</comment>
<organism evidence="1 2">
    <name type="scientific">Virgibacillus massiliensis</name>
    <dbReference type="NCBI Taxonomy" id="1462526"/>
    <lineage>
        <taxon>Bacteria</taxon>
        <taxon>Bacillati</taxon>
        <taxon>Bacillota</taxon>
        <taxon>Bacilli</taxon>
        <taxon>Bacillales</taxon>
        <taxon>Bacillaceae</taxon>
        <taxon>Virgibacillus</taxon>
    </lineage>
</organism>
<dbReference type="Proteomes" id="UP000028875">
    <property type="component" value="Unassembled WGS sequence"/>
</dbReference>
<dbReference type="AlphaFoldDB" id="A0A024QFW3"/>
<dbReference type="Gene3D" id="3.30.70.2970">
    <property type="entry name" value="Protein of unknown function (DUF541), domain 2"/>
    <property type="match status" value="1"/>
</dbReference>
<name>A0A024QFW3_9BACI</name>
<dbReference type="PANTHER" id="PTHR34387">
    <property type="entry name" value="SLR1258 PROTEIN"/>
    <property type="match status" value="1"/>
</dbReference>
<keyword evidence="2" id="KW-1185">Reference proteome</keyword>